<evidence type="ECO:0000313" key="5">
    <source>
        <dbReference type="EMBL" id="KRX08083.1"/>
    </source>
</evidence>
<dbReference type="EMBL" id="LDAU01000074">
    <property type="protein sequence ID" value="KRX08083.1"/>
    <property type="molecule type" value="Genomic_DNA"/>
</dbReference>
<dbReference type="AlphaFoldDB" id="A0A0V0R0S4"/>
<accession>A0A0V0R0S4</accession>
<evidence type="ECO:0000256" key="3">
    <source>
        <dbReference type="SAM" id="Coils"/>
    </source>
</evidence>
<name>A0A0V0R0S4_PSEPJ</name>
<dbReference type="InterPro" id="IPR001279">
    <property type="entry name" value="Metallo-B-lactamas"/>
</dbReference>
<keyword evidence="2" id="KW-0539">Nucleus</keyword>
<dbReference type="InParanoid" id="A0A0V0R0S4"/>
<feature type="domain" description="Metallo-beta-lactamase" evidence="4">
    <location>
        <begin position="126"/>
        <end position="286"/>
    </location>
</feature>
<dbReference type="Gene3D" id="3.60.15.10">
    <property type="entry name" value="Ribonuclease Z/Hydroxyacylglutathione hydrolase-like"/>
    <property type="match status" value="1"/>
</dbReference>
<organism evidence="5 6">
    <name type="scientific">Pseudocohnilembus persalinus</name>
    <name type="common">Ciliate</name>
    <dbReference type="NCBI Taxonomy" id="266149"/>
    <lineage>
        <taxon>Eukaryota</taxon>
        <taxon>Sar</taxon>
        <taxon>Alveolata</taxon>
        <taxon>Ciliophora</taxon>
        <taxon>Intramacronucleata</taxon>
        <taxon>Oligohymenophorea</taxon>
        <taxon>Scuticociliatia</taxon>
        <taxon>Philasterida</taxon>
        <taxon>Pseudocohnilembidae</taxon>
        <taxon>Pseudocohnilembus</taxon>
    </lineage>
</organism>
<reference evidence="5 6" key="1">
    <citation type="journal article" date="2015" name="Sci. Rep.">
        <title>Genome of the facultative scuticociliatosis pathogen Pseudocohnilembus persalinus provides insight into its virulence through horizontal gene transfer.</title>
        <authorList>
            <person name="Xiong J."/>
            <person name="Wang G."/>
            <person name="Cheng J."/>
            <person name="Tian M."/>
            <person name="Pan X."/>
            <person name="Warren A."/>
            <person name="Jiang C."/>
            <person name="Yuan D."/>
            <person name="Miao W."/>
        </authorList>
    </citation>
    <scope>NUCLEOTIDE SEQUENCE [LARGE SCALE GENOMIC DNA]</scope>
    <source>
        <strain evidence="5">36N120E</strain>
    </source>
</reference>
<dbReference type="Pfam" id="PF16661">
    <property type="entry name" value="Lactamase_B_6"/>
    <property type="match status" value="1"/>
</dbReference>
<comment type="subcellular location">
    <subcellularLocation>
        <location evidence="1">Nucleus</location>
    </subcellularLocation>
</comment>
<evidence type="ECO:0000256" key="2">
    <source>
        <dbReference type="ARBA" id="ARBA00023242"/>
    </source>
</evidence>
<dbReference type="GO" id="GO:0032039">
    <property type="term" value="C:integrator complex"/>
    <property type="evidence" value="ECO:0007669"/>
    <property type="project" value="InterPro"/>
</dbReference>
<protein>
    <recommendedName>
        <fullName evidence="4">Metallo-beta-lactamase domain-containing protein</fullName>
    </recommendedName>
</protein>
<dbReference type="SUPFAM" id="SSF56281">
    <property type="entry name" value="Metallo-hydrolase/oxidoreductase"/>
    <property type="match status" value="1"/>
</dbReference>
<dbReference type="OMA" id="ICAKVEI"/>
<dbReference type="PANTHER" id="PTHR46094">
    <property type="entry name" value="INTEGRATOR COMPLEX SUBUNIT 9"/>
    <property type="match status" value="1"/>
</dbReference>
<dbReference type="GO" id="GO:0034472">
    <property type="term" value="P:snRNA 3'-end processing"/>
    <property type="evidence" value="ECO:0007669"/>
    <property type="project" value="TreeGrafter"/>
</dbReference>
<sequence>MRFYTLDSTEFLPKQMMEYQNKYQASIYLLEIDSINILFLKGFNYNQILNYSPIFERNLQVHEETDQIKKKIKLNSENQQEEQERYQQQEKIKQQQHQIFCSKINDREFLKGNIKFDIKYLSHIFLTNVNYVLLNNIEDLQTIQIYCTPPIKQLGLYIVENFYNLISKRNKHINIEEVNQNYFMESEFLDYFEEKYQIPIGKWVELFQEQTYIDVFDKMIALSFGEQQIIKINDQQAKGIIIQPFSSGYNMGSCIWQLNFNNKEILVANSLSLNKNRHCQPIDMEHLNRSNIDYMYCLQEPVENEYSYNEQIQNLPVVQIADSLVEYVNPKLEDKIFMESQLSPFSSFQQMIKKNILQIFKDFSEFQLNNKSFSLNQQIYDITPSIFFVEDSTLRYGDTLKILELLENTNQKNKQSYSTSIILTDPQLQSSIVTDPITSQFKGVQVYHLPLDPQITKSEVKTFLDELNIKNLIVPSQSQNTISDFPFEFDVHYFSNDRDIQFKIVEQINKFINEQDLKNTFPSFKNTCHQLGFQFSEKVKLKINSDSKVVEIQKDYSNQSKNQQKLEQINQEKKEHNSLKEQVGDLTVFKNEQEQQEILIGLEQKECLQLEKKNQIKIYCQDQNIVENLNNYLSTQNIFTGFSN</sequence>
<comment type="caution">
    <text evidence="5">The sequence shown here is derived from an EMBL/GenBank/DDBJ whole genome shotgun (WGS) entry which is preliminary data.</text>
</comment>
<evidence type="ECO:0000313" key="6">
    <source>
        <dbReference type="Proteomes" id="UP000054937"/>
    </source>
</evidence>
<dbReference type="PANTHER" id="PTHR46094:SF1">
    <property type="entry name" value="INTEGRATOR COMPLEX SUBUNIT 9"/>
    <property type="match status" value="1"/>
</dbReference>
<dbReference type="OrthoDB" id="286062at2759"/>
<keyword evidence="6" id="KW-1185">Reference proteome</keyword>
<dbReference type="InterPro" id="IPR036866">
    <property type="entry name" value="RibonucZ/Hydroxyglut_hydro"/>
</dbReference>
<evidence type="ECO:0000256" key="1">
    <source>
        <dbReference type="ARBA" id="ARBA00004123"/>
    </source>
</evidence>
<dbReference type="InterPro" id="IPR027074">
    <property type="entry name" value="Integrator_9su"/>
</dbReference>
<keyword evidence="3" id="KW-0175">Coiled coil</keyword>
<gene>
    <name evidence="5" type="ORF">PPERSA_10445</name>
</gene>
<evidence type="ECO:0000259" key="4">
    <source>
        <dbReference type="Pfam" id="PF16661"/>
    </source>
</evidence>
<feature type="coiled-coil region" evidence="3">
    <location>
        <begin position="69"/>
        <end position="98"/>
    </location>
</feature>
<proteinExistence type="predicted"/>
<dbReference type="Proteomes" id="UP000054937">
    <property type="component" value="Unassembled WGS sequence"/>
</dbReference>